<feature type="domain" description="C2H2-type" evidence="6">
    <location>
        <begin position="73"/>
        <end position="102"/>
    </location>
</feature>
<feature type="domain" description="C2H2-type" evidence="6">
    <location>
        <begin position="48"/>
        <end position="72"/>
    </location>
</feature>
<keyword evidence="8" id="KW-1185">Reference proteome</keyword>
<dbReference type="AlphaFoldDB" id="A0AA39VA08"/>
<dbReference type="PANTHER" id="PTHR24409">
    <property type="entry name" value="ZINC FINGER PROTEIN 142"/>
    <property type="match status" value="1"/>
</dbReference>
<accession>A0AA39VA08</accession>
<keyword evidence="1" id="KW-0479">Metal-binding</keyword>
<keyword evidence="4" id="KW-0862">Zinc</keyword>
<dbReference type="InterPro" id="IPR013087">
    <property type="entry name" value="Znf_C2H2_type"/>
</dbReference>
<evidence type="ECO:0000256" key="1">
    <source>
        <dbReference type="ARBA" id="ARBA00022723"/>
    </source>
</evidence>
<dbReference type="InterPro" id="IPR022755">
    <property type="entry name" value="Znf_C2H2_jaz"/>
</dbReference>
<name>A0AA39VA08_9LECA</name>
<dbReference type="PANTHER" id="PTHR24409:SF295">
    <property type="entry name" value="AZ2-RELATED"/>
    <property type="match status" value="1"/>
</dbReference>
<keyword evidence="2" id="KW-0677">Repeat</keyword>
<dbReference type="GO" id="GO:0005634">
    <property type="term" value="C:nucleus"/>
    <property type="evidence" value="ECO:0007669"/>
    <property type="project" value="TreeGrafter"/>
</dbReference>
<dbReference type="GO" id="GO:0008270">
    <property type="term" value="F:zinc ion binding"/>
    <property type="evidence" value="ECO:0007669"/>
    <property type="project" value="UniProtKB-KW"/>
</dbReference>
<feature type="domain" description="C2H2-type" evidence="6">
    <location>
        <begin position="101"/>
        <end position="130"/>
    </location>
</feature>
<dbReference type="SMART" id="SM00355">
    <property type="entry name" value="ZnF_C2H2"/>
    <property type="match status" value="6"/>
</dbReference>
<comment type="caution">
    <text evidence="7">The sequence shown here is derived from an EMBL/GenBank/DDBJ whole genome shotgun (WGS) entry which is preliminary data.</text>
</comment>
<dbReference type="GO" id="GO:0000981">
    <property type="term" value="F:DNA-binding transcription factor activity, RNA polymerase II-specific"/>
    <property type="evidence" value="ECO:0007669"/>
    <property type="project" value="TreeGrafter"/>
</dbReference>
<dbReference type="InterPro" id="IPR036236">
    <property type="entry name" value="Znf_C2H2_sf"/>
</dbReference>
<evidence type="ECO:0000313" key="8">
    <source>
        <dbReference type="Proteomes" id="UP001166286"/>
    </source>
</evidence>
<evidence type="ECO:0000256" key="3">
    <source>
        <dbReference type="ARBA" id="ARBA00022771"/>
    </source>
</evidence>
<reference evidence="7" key="1">
    <citation type="submission" date="2023-03" db="EMBL/GenBank/DDBJ databases">
        <title>Complete genome of Cladonia borealis.</title>
        <authorList>
            <person name="Park H."/>
        </authorList>
    </citation>
    <scope>NUCLEOTIDE SEQUENCE</scope>
    <source>
        <strain evidence="7">ANT050790</strain>
    </source>
</reference>
<dbReference type="EMBL" id="JAFEKC020000001">
    <property type="protein sequence ID" value="KAK0517140.1"/>
    <property type="molecule type" value="Genomic_DNA"/>
</dbReference>
<dbReference type="SUPFAM" id="SSF57667">
    <property type="entry name" value="beta-beta-alpha zinc fingers"/>
    <property type="match status" value="1"/>
</dbReference>
<evidence type="ECO:0000256" key="4">
    <source>
        <dbReference type="ARBA" id="ARBA00022833"/>
    </source>
</evidence>
<evidence type="ECO:0000313" key="7">
    <source>
        <dbReference type="EMBL" id="KAK0517140.1"/>
    </source>
</evidence>
<dbReference type="Pfam" id="PF00096">
    <property type="entry name" value="zf-C2H2"/>
    <property type="match status" value="1"/>
</dbReference>
<evidence type="ECO:0000259" key="6">
    <source>
        <dbReference type="PROSITE" id="PS50157"/>
    </source>
</evidence>
<evidence type="ECO:0000256" key="2">
    <source>
        <dbReference type="ARBA" id="ARBA00022737"/>
    </source>
</evidence>
<dbReference type="Proteomes" id="UP001166286">
    <property type="component" value="Unassembled WGS sequence"/>
</dbReference>
<protein>
    <recommendedName>
        <fullName evidence="6">C2H2-type domain-containing protein</fullName>
    </recommendedName>
</protein>
<gene>
    <name evidence="7" type="ORF">JMJ35_000295</name>
</gene>
<proteinExistence type="predicted"/>
<dbReference type="GO" id="GO:0000977">
    <property type="term" value="F:RNA polymerase II transcription regulatory region sequence-specific DNA binding"/>
    <property type="evidence" value="ECO:0007669"/>
    <property type="project" value="TreeGrafter"/>
</dbReference>
<sequence>MPFCFCGRRFRDAVSLKQHRDAKKHDFCSHCDPLNEAADKLQCCTPAFRCEACGRKFAFAQVLKQHREATGHCYCCDCDRAFGSDKALQDHLRSSIHATQFHCCDCNRDFVNSKTLQMHLADEIHEPKKAVQSSLAADSDPYCKKCEREFINDQALEQHLSSVIHHPLGKIACTGGKGCKRQFTSPSALVHHLESGACRSGITRKSLNALVRSNDIEKLISNDSAEKGALSLDCDDALSNSSSGGVPVLTPSTHWSTQSAPLSLSPSLSGLFTPVSDFENPPSDLALTISPSCPQCSKKFRNLQALRNHMSSPVHEPKIFHCPLSITAPLLGDSEAKKATKIFSTLSGLTQHLESGACIGGKGLWRLAMDYIEERLRQRGCKKWHLLN</sequence>
<feature type="domain" description="C2H2-type" evidence="6">
    <location>
        <begin position="291"/>
        <end position="315"/>
    </location>
</feature>
<keyword evidence="3 5" id="KW-0863">Zinc-finger</keyword>
<evidence type="ECO:0000256" key="5">
    <source>
        <dbReference type="PROSITE-ProRule" id="PRU00042"/>
    </source>
</evidence>
<dbReference type="Gene3D" id="3.30.160.60">
    <property type="entry name" value="Classic Zinc Finger"/>
    <property type="match status" value="2"/>
</dbReference>
<dbReference type="Pfam" id="PF12171">
    <property type="entry name" value="zf-C2H2_jaz"/>
    <property type="match status" value="2"/>
</dbReference>
<dbReference type="PROSITE" id="PS50157">
    <property type="entry name" value="ZINC_FINGER_C2H2_2"/>
    <property type="match status" value="4"/>
</dbReference>
<organism evidence="7 8">
    <name type="scientific">Cladonia borealis</name>
    <dbReference type="NCBI Taxonomy" id="184061"/>
    <lineage>
        <taxon>Eukaryota</taxon>
        <taxon>Fungi</taxon>
        <taxon>Dikarya</taxon>
        <taxon>Ascomycota</taxon>
        <taxon>Pezizomycotina</taxon>
        <taxon>Lecanoromycetes</taxon>
        <taxon>OSLEUM clade</taxon>
        <taxon>Lecanoromycetidae</taxon>
        <taxon>Lecanorales</taxon>
        <taxon>Lecanorineae</taxon>
        <taxon>Cladoniaceae</taxon>
        <taxon>Cladonia</taxon>
    </lineage>
</organism>
<dbReference type="PROSITE" id="PS00028">
    <property type="entry name" value="ZINC_FINGER_C2H2_1"/>
    <property type="match status" value="5"/>
</dbReference>